<sequence length="467" mass="49455">MWKEKDRGPRIQVHLIKCQESSCQSPSLTLVFAGGRWVVQWHESGMYQDLFYQYALATGDGSNNGFADGNMYASAAGNGDFLGGFKATDVQDQRWNDDIMWWALSSISGAEATGNADLRSFASTTLDQVWMSWDDKCGGGIYWSRDREPGSQNPYMKSTITNVQVMDLAVRLGQPNKSTQIWNWLKSANLVVDNGNGGYIIFDRLYTNDCGNVAQDVYSYHAGEAMTALALQGEIEEATKVFKGLKDIFVGGDGILGPNCNVMACNKNPSGYSWPVYKGMAYLYRATSDASTKSSIAAILKATATNVLGHCSSNWDCMRDFGAGAAFTLISPDGKNVRDQFEAVALLNAIIVVNGGGGFGPSTAKPAGNVTASATASTSNVTSSTLTASSSIRFNTAVAAVSTTTAAALADSGSSNNAGAIAGGVVGGLAGLCAIAAAVYYFYSKRAVNTKATFEPSENSQFVTSNA</sequence>
<comment type="similarity">
    <text evidence="2">Belongs to the glycosyl hydrolase 76 family.</text>
</comment>
<dbReference type="Proteomes" id="UP000193642">
    <property type="component" value="Unassembled WGS sequence"/>
</dbReference>
<evidence type="ECO:0000256" key="3">
    <source>
        <dbReference type="ARBA" id="ARBA00012350"/>
    </source>
</evidence>
<dbReference type="Pfam" id="PF03663">
    <property type="entry name" value="Glyco_hydro_76"/>
    <property type="match status" value="1"/>
</dbReference>
<evidence type="ECO:0000256" key="8">
    <source>
        <dbReference type="SAM" id="Phobius"/>
    </source>
</evidence>
<dbReference type="InterPro" id="IPR008928">
    <property type="entry name" value="6-hairpin_glycosidase_sf"/>
</dbReference>
<dbReference type="GO" id="GO:0016052">
    <property type="term" value="P:carbohydrate catabolic process"/>
    <property type="evidence" value="ECO:0007669"/>
    <property type="project" value="InterPro"/>
</dbReference>
<reference evidence="9 10" key="1">
    <citation type="submission" date="2016-07" db="EMBL/GenBank/DDBJ databases">
        <title>Pervasive Adenine N6-methylation of Active Genes in Fungi.</title>
        <authorList>
            <consortium name="DOE Joint Genome Institute"/>
            <person name="Mondo S.J."/>
            <person name="Dannebaum R.O."/>
            <person name="Kuo R.C."/>
            <person name="Labutti K."/>
            <person name="Haridas S."/>
            <person name="Kuo A."/>
            <person name="Salamov A."/>
            <person name="Ahrendt S.R."/>
            <person name="Lipzen A."/>
            <person name="Sullivan W."/>
            <person name="Andreopoulos W.B."/>
            <person name="Clum A."/>
            <person name="Lindquist E."/>
            <person name="Daum C."/>
            <person name="Ramamoorthy G.K."/>
            <person name="Gryganskyi A."/>
            <person name="Culley D."/>
            <person name="Magnuson J.K."/>
            <person name="James T.Y."/>
            <person name="O'Malley M.A."/>
            <person name="Stajich J.E."/>
            <person name="Spatafora J.W."/>
            <person name="Visel A."/>
            <person name="Grigoriev I.V."/>
        </authorList>
    </citation>
    <scope>NUCLEOTIDE SEQUENCE [LARGE SCALE GENOMIC DNA]</scope>
    <source>
        <strain evidence="9 10">JEL800</strain>
    </source>
</reference>
<name>A0A1Y2AFP3_9FUNG</name>
<evidence type="ECO:0000313" key="10">
    <source>
        <dbReference type="Proteomes" id="UP000193642"/>
    </source>
</evidence>
<evidence type="ECO:0000256" key="1">
    <source>
        <dbReference type="ARBA" id="ARBA00001452"/>
    </source>
</evidence>
<dbReference type="EMBL" id="MCGO01000215">
    <property type="protein sequence ID" value="ORY21090.1"/>
    <property type="molecule type" value="Genomic_DNA"/>
</dbReference>
<dbReference type="InterPro" id="IPR005198">
    <property type="entry name" value="Glyco_hydro_76"/>
</dbReference>
<keyword evidence="8" id="KW-1133">Transmembrane helix</keyword>
<evidence type="ECO:0000256" key="5">
    <source>
        <dbReference type="ARBA" id="ARBA00022801"/>
    </source>
</evidence>
<evidence type="ECO:0000256" key="6">
    <source>
        <dbReference type="ARBA" id="ARBA00023180"/>
    </source>
</evidence>
<keyword evidence="4" id="KW-0732">Signal</keyword>
<comment type="caution">
    <text evidence="9">The sequence shown here is derived from an EMBL/GenBank/DDBJ whole genome shotgun (WGS) entry which is preliminary data.</text>
</comment>
<proteinExistence type="inferred from homology"/>
<dbReference type="OrthoDB" id="9984024at2759"/>
<organism evidence="9 10">
    <name type="scientific">Rhizoclosmatium globosum</name>
    <dbReference type="NCBI Taxonomy" id="329046"/>
    <lineage>
        <taxon>Eukaryota</taxon>
        <taxon>Fungi</taxon>
        <taxon>Fungi incertae sedis</taxon>
        <taxon>Chytridiomycota</taxon>
        <taxon>Chytridiomycota incertae sedis</taxon>
        <taxon>Chytridiomycetes</taxon>
        <taxon>Chytridiales</taxon>
        <taxon>Chytriomycetaceae</taxon>
        <taxon>Rhizoclosmatium</taxon>
    </lineage>
</organism>
<dbReference type="PANTHER" id="PTHR12145:SF36">
    <property type="entry name" value="MANNAN ENDO-1,6-ALPHA-MANNOSIDASE DCW1"/>
    <property type="match status" value="1"/>
</dbReference>
<evidence type="ECO:0000256" key="7">
    <source>
        <dbReference type="ARBA" id="ARBA00023295"/>
    </source>
</evidence>
<evidence type="ECO:0000256" key="4">
    <source>
        <dbReference type="ARBA" id="ARBA00022729"/>
    </source>
</evidence>
<accession>A0A1Y2AFP3</accession>
<keyword evidence="8" id="KW-0812">Transmembrane</keyword>
<keyword evidence="10" id="KW-1185">Reference proteome</keyword>
<evidence type="ECO:0000256" key="2">
    <source>
        <dbReference type="ARBA" id="ARBA00009699"/>
    </source>
</evidence>
<keyword evidence="5" id="KW-0378">Hydrolase</keyword>
<keyword evidence="6" id="KW-0325">Glycoprotein</keyword>
<evidence type="ECO:0000313" key="9">
    <source>
        <dbReference type="EMBL" id="ORY21090.1"/>
    </source>
</evidence>
<keyword evidence="7" id="KW-0326">Glycosidase</keyword>
<protein>
    <recommendedName>
        <fullName evidence="3">mannan endo-1,6-alpha-mannosidase</fullName>
        <ecNumber evidence="3">3.2.1.101</ecNumber>
    </recommendedName>
</protein>
<dbReference type="SUPFAM" id="SSF48208">
    <property type="entry name" value="Six-hairpin glycosidases"/>
    <property type="match status" value="1"/>
</dbReference>
<keyword evidence="8" id="KW-0472">Membrane</keyword>
<comment type="catalytic activity">
    <reaction evidence="1">
        <text>Random hydrolysis of (1-&gt;6)-alpha-D-mannosidic linkages in unbranched (1-&gt;6)-mannans.</text>
        <dbReference type="EC" id="3.2.1.101"/>
    </reaction>
</comment>
<dbReference type="PANTHER" id="PTHR12145">
    <property type="entry name" value="MANNAN ENDO-1,6-ALPHA-MANNOSIDASE DCW1"/>
    <property type="match status" value="1"/>
</dbReference>
<dbReference type="EC" id="3.2.1.101" evidence="3"/>
<dbReference type="InterPro" id="IPR014480">
    <property type="entry name" value="Mannan-1_6-alpha_mannosidase"/>
</dbReference>
<dbReference type="GO" id="GO:0009272">
    <property type="term" value="P:fungal-type cell wall biogenesis"/>
    <property type="evidence" value="ECO:0007669"/>
    <property type="project" value="TreeGrafter"/>
</dbReference>
<dbReference type="GO" id="GO:0008496">
    <property type="term" value="F:mannan endo-1,6-alpha-mannosidase activity"/>
    <property type="evidence" value="ECO:0007669"/>
    <property type="project" value="UniProtKB-EC"/>
</dbReference>
<feature type="transmembrane region" description="Helical" evidence="8">
    <location>
        <begin position="420"/>
        <end position="443"/>
    </location>
</feature>
<dbReference type="AlphaFoldDB" id="A0A1Y2AFP3"/>
<dbReference type="Gene3D" id="1.50.10.20">
    <property type="match status" value="1"/>
</dbReference>
<gene>
    <name evidence="9" type="ORF">BCR33DRAFT_729649</name>
</gene>